<dbReference type="Proteomes" id="UP001163882">
    <property type="component" value="Chromosome"/>
</dbReference>
<dbReference type="RefSeq" id="WP_264224730.1">
    <property type="nucleotide sequence ID" value="NZ_CP107716.1"/>
</dbReference>
<evidence type="ECO:0000313" key="1">
    <source>
        <dbReference type="EMBL" id="UYQ71068.1"/>
    </source>
</evidence>
<keyword evidence="2" id="KW-1185">Reference proteome</keyword>
<reference evidence="1" key="1">
    <citation type="submission" date="2022-10" db="EMBL/GenBank/DDBJ databases">
        <title>YIM 151497 complete genome.</title>
        <authorList>
            <person name="Chen X."/>
        </authorList>
    </citation>
    <scope>NUCLEOTIDE SEQUENCE</scope>
    <source>
        <strain evidence="1">YIM 151497</strain>
    </source>
</reference>
<proteinExistence type="predicted"/>
<name>A0ABY6IKH8_9HYPH</name>
<evidence type="ECO:0000313" key="2">
    <source>
        <dbReference type="Proteomes" id="UP001163882"/>
    </source>
</evidence>
<protein>
    <submittedName>
        <fullName evidence="1">Uncharacterized protein</fullName>
    </submittedName>
</protein>
<sequence>MTRFSNLIKAVFERRHNQPEYLDVSAINERTRVDLGLLPMRDVERREAGRNAVAFPRERVGRDWLSISSARRGLI</sequence>
<organism evidence="1 2">
    <name type="scientific">Pelagibacterium flavum</name>
    <dbReference type="NCBI Taxonomy" id="2984530"/>
    <lineage>
        <taxon>Bacteria</taxon>
        <taxon>Pseudomonadati</taxon>
        <taxon>Pseudomonadota</taxon>
        <taxon>Alphaproteobacteria</taxon>
        <taxon>Hyphomicrobiales</taxon>
        <taxon>Devosiaceae</taxon>
        <taxon>Pelagibacterium</taxon>
    </lineage>
</organism>
<dbReference type="EMBL" id="CP107716">
    <property type="protein sequence ID" value="UYQ71068.1"/>
    <property type="molecule type" value="Genomic_DNA"/>
</dbReference>
<accession>A0ABY6IKH8</accession>
<gene>
    <name evidence="1" type="ORF">OF122_13490</name>
</gene>